<comment type="similarity">
    <text evidence="2">Belongs to the bacterial solute-binding protein SsuA/TauA family.</text>
</comment>
<evidence type="ECO:0000259" key="5">
    <source>
        <dbReference type="Pfam" id="PF09084"/>
    </source>
</evidence>
<dbReference type="Pfam" id="PF09084">
    <property type="entry name" value="NMT1"/>
    <property type="match status" value="1"/>
</dbReference>
<feature type="chain" id="PRO_5017351127" description="SsuA/THI5-like domain-containing protein" evidence="4">
    <location>
        <begin position="36"/>
        <end position="344"/>
    </location>
</feature>
<keyword evidence="8" id="KW-1185">Reference proteome</keyword>
<dbReference type="AlphaFoldDB" id="A0A3A9WTF5"/>
<name>A0A3A9WTF5_9ACTN</name>
<dbReference type="PANTHER" id="PTHR30024">
    <property type="entry name" value="ALIPHATIC SULFONATES-BINDING PROTEIN-RELATED"/>
    <property type="match status" value="1"/>
</dbReference>
<evidence type="ECO:0000313" key="8">
    <source>
        <dbReference type="Proteomes" id="UP000268652"/>
    </source>
</evidence>
<dbReference type="EMBL" id="RBDY01000001">
    <property type="protein sequence ID" value="RKN27421.1"/>
    <property type="molecule type" value="Genomic_DNA"/>
</dbReference>
<dbReference type="OrthoDB" id="9806288at2"/>
<accession>A0A3A9WTF5</accession>
<dbReference type="SUPFAM" id="SSF53850">
    <property type="entry name" value="Periplasmic binding protein-like II"/>
    <property type="match status" value="1"/>
</dbReference>
<dbReference type="PANTHER" id="PTHR30024:SF47">
    <property type="entry name" value="TAURINE-BINDING PERIPLASMIC PROTEIN"/>
    <property type="match status" value="1"/>
</dbReference>
<feature type="signal peptide" evidence="4">
    <location>
        <begin position="1"/>
        <end position="35"/>
    </location>
</feature>
<dbReference type="GO" id="GO:0042597">
    <property type="term" value="C:periplasmic space"/>
    <property type="evidence" value="ECO:0007669"/>
    <property type="project" value="UniProtKB-SubCell"/>
</dbReference>
<evidence type="ECO:0000313" key="9">
    <source>
        <dbReference type="Proteomes" id="UP000275024"/>
    </source>
</evidence>
<organism evidence="6 9">
    <name type="scientific">Streptomyces radicis</name>
    <dbReference type="NCBI Taxonomy" id="1750517"/>
    <lineage>
        <taxon>Bacteria</taxon>
        <taxon>Bacillati</taxon>
        <taxon>Actinomycetota</taxon>
        <taxon>Actinomycetes</taxon>
        <taxon>Kitasatosporales</taxon>
        <taxon>Streptomycetaceae</taxon>
        <taxon>Streptomyces</taxon>
    </lineage>
</organism>
<dbReference type="Proteomes" id="UP000275024">
    <property type="component" value="Unassembled WGS sequence"/>
</dbReference>
<evidence type="ECO:0000256" key="4">
    <source>
        <dbReference type="SAM" id="SignalP"/>
    </source>
</evidence>
<sequence>MNQAPTHTRQVRIMVTKKTRGAVALVVAAALSSLAACGGDGDTVVEENADGTTSITVATVASDSGSQAFYADSLGFFEDQGLEVTVKVVANVPDLAAAVESGDAQFALTSPTSVASASTAGINFRIVAGGAIYTVDNPGVWIMVPAGQDGITSVDDLEGKSIAVNALNTMPHLSTLATLDDAGVDVDSINSVTLDFTQVGQAFESNQVDAATVTAPFNYQIESDGIGTTMLSPYDAVNNGEDFYNTIWFGEQGFIDSNPEVVDTFRAAIAETNAWANDPANEDERKAILQEVTSLTDATMEDMQLLLFDDEVSPEMIQPLMDLMERFEVLPQPVDAASIIAGTD</sequence>
<comment type="caution">
    <text evidence="6">The sequence shown here is derived from an EMBL/GenBank/DDBJ whole genome shotgun (WGS) entry which is preliminary data.</text>
</comment>
<proteinExistence type="inferred from homology"/>
<gene>
    <name evidence="7" type="ORF">D7318_00430</name>
    <name evidence="6" type="ORF">D7319_02465</name>
</gene>
<evidence type="ECO:0000313" key="6">
    <source>
        <dbReference type="EMBL" id="RKN12814.1"/>
    </source>
</evidence>
<dbReference type="InterPro" id="IPR015168">
    <property type="entry name" value="SsuA/THI5"/>
</dbReference>
<evidence type="ECO:0000313" key="7">
    <source>
        <dbReference type="EMBL" id="RKN27421.1"/>
    </source>
</evidence>
<comment type="subcellular location">
    <subcellularLocation>
        <location evidence="1">Periplasm</location>
    </subcellularLocation>
</comment>
<dbReference type="Proteomes" id="UP000268652">
    <property type="component" value="Unassembled WGS sequence"/>
</dbReference>
<dbReference type="Gene3D" id="3.40.190.10">
    <property type="entry name" value="Periplasmic binding protein-like II"/>
    <property type="match status" value="2"/>
</dbReference>
<evidence type="ECO:0000256" key="1">
    <source>
        <dbReference type="ARBA" id="ARBA00004418"/>
    </source>
</evidence>
<keyword evidence="3 4" id="KW-0732">Signal</keyword>
<reference evidence="8 9" key="1">
    <citation type="submission" date="2018-09" db="EMBL/GenBank/DDBJ databases">
        <title>Streptomyces sp. nov. DS1-2, an endophytic actinomycete isolated from roots of Dendrobium scabrilingue.</title>
        <authorList>
            <person name="Kuncharoen N."/>
            <person name="Kudo T."/>
            <person name="Ohkuma M."/>
            <person name="Yuki M."/>
            <person name="Tanasupawat S."/>
        </authorList>
    </citation>
    <scope>NUCLEOTIDE SEQUENCE [LARGE SCALE GENOMIC DNA]</scope>
    <source>
        <strain evidence="6 9">AZ1-7</strain>
        <strain evidence="7 8">DS1-2</strain>
    </source>
</reference>
<dbReference type="EMBL" id="RBDX01000001">
    <property type="protein sequence ID" value="RKN12814.1"/>
    <property type="molecule type" value="Genomic_DNA"/>
</dbReference>
<protein>
    <recommendedName>
        <fullName evidence="5">SsuA/THI5-like domain-containing protein</fullName>
    </recommendedName>
</protein>
<evidence type="ECO:0000256" key="3">
    <source>
        <dbReference type="ARBA" id="ARBA00022729"/>
    </source>
</evidence>
<evidence type="ECO:0000256" key="2">
    <source>
        <dbReference type="ARBA" id="ARBA00010742"/>
    </source>
</evidence>
<feature type="domain" description="SsuA/THI5-like" evidence="5">
    <location>
        <begin position="69"/>
        <end position="276"/>
    </location>
</feature>